<dbReference type="Proteomes" id="UP001732700">
    <property type="component" value="Chromosome 6C"/>
</dbReference>
<evidence type="ECO:0000313" key="1">
    <source>
        <dbReference type="EnsemblPlants" id="AVESA.00010b.r2.6CG1127710.1.CDS.1"/>
    </source>
</evidence>
<dbReference type="EnsemblPlants" id="AVESA.00010b.r2.6CG1127710.1">
    <property type="protein sequence ID" value="AVESA.00010b.r2.6CG1127710.1.CDS.1"/>
    <property type="gene ID" value="AVESA.00010b.r2.6CG1127710"/>
</dbReference>
<protein>
    <submittedName>
        <fullName evidence="1">Uncharacterized protein</fullName>
    </submittedName>
</protein>
<reference evidence="1" key="1">
    <citation type="submission" date="2021-05" db="EMBL/GenBank/DDBJ databases">
        <authorList>
            <person name="Scholz U."/>
            <person name="Mascher M."/>
            <person name="Fiebig A."/>
        </authorList>
    </citation>
    <scope>NUCLEOTIDE SEQUENCE [LARGE SCALE GENOMIC DNA]</scope>
</reference>
<reference evidence="1" key="2">
    <citation type="submission" date="2025-09" db="UniProtKB">
        <authorList>
            <consortium name="EnsemblPlants"/>
        </authorList>
    </citation>
    <scope>IDENTIFICATION</scope>
</reference>
<sequence>MLDRDTVSFNTLINSYVKSCCVGDAFGAFRIMLDRGFRLDGWTVTALSGACAGLKDLRVAKTVHGVAMRALARKIFHSQEVAFGLVDMYVQCRGLVLARKVFDLAGEMARDVRLWSTMVSGYARSGEVKVARQLFNEMPKKDLVAWTALIDGYVQAGRYKQALVLFEEMEEAGFEADEVMAATLISACVQYGALDVAERLHHRVRHNGLISRDARLATSFVDMYAKHGCIQIAMDVFCGVSDKFKTVELFNAMINGLAHGSFGEKAVALFDEMVSLGLHPDKITFIAVLCACSCSGLVSRGFEIFDSMVDKHGVEQDIKHYGCMVEVLARDGRFDDAYHFIQNMPLKANKVMWSSLLRACRIHGNIKIGKLAEEQLLQFDPSCKPKNLLSDLFADGKKKERAARVKKAINHKPDQRHMKFSYIEWNGKVHQFGTTIKTSHAQAKEIKLILEDMSKQLHISDSLSRGRTGHDSEMVALAFGLVNLVQDPQTPVKIVSNRRMHVSCHSSLKYLSKIYNKDICVNDGIRLHKMKQGSCSCMDYW</sequence>
<evidence type="ECO:0000313" key="2">
    <source>
        <dbReference type="Proteomes" id="UP001732700"/>
    </source>
</evidence>
<organism evidence="1 2">
    <name type="scientific">Avena sativa</name>
    <name type="common">Oat</name>
    <dbReference type="NCBI Taxonomy" id="4498"/>
    <lineage>
        <taxon>Eukaryota</taxon>
        <taxon>Viridiplantae</taxon>
        <taxon>Streptophyta</taxon>
        <taxon>Embryophyta</taxon>
        <taxon>Tracheophyta</taxon>
        <taxon>Spermatophyta</taxon>
        <taxon>Magnoliopsida</taxon>
        <taxon>Liliopsida</taxon>
        <taxon>Poales</taxon>
        <taxon>Poaceae</taxon>
        <taxon>BOP clade</taxon>
        <taxon>Pooideae</taxon>
        <taxon>Poodae</taxon>
        <taxon>Poeae</taxon>
        <taxon>Poeae Chloroplast Group 1 (Aveneae type)</taxon>
        <taxon>Aveninae</taxon>
        <taxon>Avena</taxon>
    </lineage>
</organism>
<proteinExistence type="predicted"/>
<name>A0ACD5ZD00_AVESA</name>
<keyword evidence="2" id="KW-1185">Reference proteome</keyword>
<accession>A0ACD5ZD00</accession>